<dbReference type="Gene3D" id="2.30.140.50">
    <property type="entry name" value="Protein of unknown function DUF2790"/>
    <property type="match status" value="1"/>
</dbReference>
<dbReference type="InterPro" id="IPR021245">
    <property type="entry name" value="DUF2790"/>
</dbReference>
<gene>
    <name evidence="2" type="ORF">FHR87_003851</name>
</gene>
<dbReference type="Pfam" id="PF10976">
    <property type="entry name" value="DUF2790"/>
    <property type="match status" value="1"/>
</dbReference>
<dbReference type="AlphaFoldDB" id="A0A839TCT0"/>
<reference evidence="2 3" key="1">
    <citation type="submission" date="2020-08" db="EMBL/GenBank/DDBJ databases">
        <title>Genomic Encyclopedia of Type Strains, Phase III (KMG-III): the genomes of soil and plant-associated and newly described type strains.</title>
        <authorList>
            <person name="Whitman W."/>
        </authorList>
    </citation>
    <scope>NUCLEOTIDE SEQUENCE [LARGE SCALE GENOMIC DNA]</scope>
    <source>
        <strain evidence="2 3">CECT 4462</strain>
    </source>
</reference>
<evidence type="ECO:0000313" key="3">
    <source>
        <dbReference type="Proteomes" id="UP000549250"/>
    </source>
</evidence>
<comment type="caution">
    <text evidence="2">The sequence shown here is derived from an EMBL/GenBank/DDBJ whole genome shotgun (WGS) entry which is preliminary data.</text>
</comment>
<sequence>MKRLATLMMAVIPFVALCDGVNAAEEKPDPLAADTQLIILDTDSIVSHQSTNDEETVHDYQYGDKPDIHEVISVKKDSMACGLTPAVMTYADSHGERHTLRYRVMGNGCQNG</sequence>
<dbReference type="EMBL" id="JACHXI010000042">
    <property type="protein sequence ID" value="MBB3105413.1"/>
    <property type="molecule type" value="Genomic_DNA"/>
</dbReference>
<proteinExistence type="predicted"/>
<feature type="chain" id="PRO_5032770885" description="DUF2790 domain-containing protein" evidence="1">
    <location>
        <begin position="24"/>
        <end position="112"/>
    </location>
</feature>
<evidence type="ECO:0008006" key="4">
    <source>
        <dbReference type="Google" id="ProtNLM"/>
    </source>
</evidence>
<keyword evidence="3" id="KW-1185">Reference proteome</keyword>
<evidence type="ECO:0000313" key="2">
    <source>
        <dbReference type="EMBL" id="MBB3105413.1"/>
    </source>
</evidence>
<dbReference type="RefSeq" id="WP_183168241.1">
    <property type="nucleotide sequence ID" value="NZ_JACHXI010000042.1"/>
</dbReference>
<feature type="signal peptide" evidence="1">
    <location>
        <begin position="1"/>
        <end position="23"/>
    </location>
</feature>
<organism evidence="2 3">
    <name type="scientific">Azomonas macrocytogenes</name>
    <name type="common">Azotobacter macrocytogenes</name>
    <dbReference type="NCBI Taxonomy" id="69962"/>
    <lineage>
        <taxon>Bacteria</taxon>
        <taxon>Pseudomonadati</taxon>
        <taxon>Pseudomonadota</taxon>
        <taxon>Gammaproteobacteria</taxon>
        <taxon>Pseudomonadales</taxon>
        <taxon>Pseudomonadaceae</taxon>
        <taxon>Azomonas</taxon>
    </lineage>
</organism>
<accession>A0A839TCT0</accession>
<dbReference type="Proteomes" id="UP000549250">
    <property type="component" value="Unassembled WGS sequence"/>
</dbReference>
<protein>
    <recommendedName>
        <fullName evidence="4">DUF2790 domain-containing protein</fullName>
    </recommendedName>
</protein>
<evidence type="ECO:0000256" key="1">
    <source>
        <dbReference type="SAM" id="SignalP"/>
    </source>
</evidence>
<keyword evidence="1" id="KW-0732">Signal</keyword>
<name>A0A839TCT0_AZOMA</name>